<dbReference type="EMBL" id="CVRI01000037">
    <property type="protein sequence ID" value="CRK93256.1"/>
    <property type="molecule type" value="Genomic_DNA"/>
</dbReference>
<protein>
    <submittedName>
        <fullName evidence="2">CLUMA_CG006799, isoform A</fullName>
    </submittedName>
</protein>
<keyword evidence="3" id="KW-1185">Reference proteome</keyword>
<gene>
    <name evidence="2" type="ORF">CLUMA_CG006799</name>
</gene>
<keyword evidence="1" id="KW-0472">Membrane</keyword>
<organism evidence="2 3">
    <name type="scientific">Clunio marinus</name>
    <dbReference type="NCBI Taxonomy" id="568069"/>
    <lineage>
        <taxon>Eukaryota</taxon>
        <taxon>Metazoa</taxon>
        <taxon>Ecdysozoa</taxon>
        <taxon>Arthropoda</taxon>
        <taxon>Hexapoda</taxon>
        <taxon>Insecta</taxon>
        <taxon>Pterygota</taxon>
        <taxon>Neoptera</taxon>
        <taxon>Endopterygota</taxon>
        <taxon>Diptera</taxon>
        <taxon>Nematocera</taxon>
        <taxon>Chironomoidea</taxon>
        <taxon>Chironomidae</taxon>
        <taxon>Clunio</taxon>
    </lineage>
</organism>
<keyword evidence="1" id="KW-1133">Transmembrane helix</keyword>
<dbReference type="Proteomes" id="UP000183832">
    <property type="component" value="Unassembled WGS sequence"/>
</dbReference>
<evidence type="ECO:0000313" key="3">
    <source>
        <dbReference type="Proteomes" id="UP000183832"/>
    </source>
</evidence>
<sequence length="60" mass="7107">MNTFSYIKDEENNKNRHWISGYPDILVFSLEIIWISAIVNIRINRKANLASQELGWKLKD</sequence>
<proteinExistence type="predicted"/>
<reference evidence="2 3" key="1">
    <citation type="submission" date="2015-04" db="EMBL/GenBank/DDBJ databases">
        <authorList>
            <person name="Syromyatnikov M.Y."/>
            <person name="Popov V.N."/>
        </authorList>
    </citation>
    <scope>NUCLEOTIDE SEQUENCE [LARGE SCALE GENOMIC DNA]</scope>
</reference>
<feature type="transmembrane region" description="Helical" evidence="1">
    <location>
        <begin position="25"/>
        <end position="43"/>
    </location>
</feature>
<dbReference type="AlphaFoldDB" id="A0A1J1HYS8"/>
<name>A0A1J1HYS8_9DIPT</name>
<keyword evidence="1" id="KW-0812">Transmembrane</keyword>
<evidence type="ECO:0000256" key="1">
    <source>
        <dbReference type="SAM" id="Phobius"/>
    </source>
</evidence>
<evidence type="ECO:0000313" key="2">
    <source>
        <dbReference type="EMBL" id="CRK93256.1"/>
    </source>
</evidence>
<accession>A0A1J1HYS8</accession>